<evidence type="ECO:0000313" key="1">
    <source>
        <dbReference type="EMBL" id="KAL2092058.1"/>
    </source>
</evidence>
<protein>
    <submittedName>
        <fullName evidence="1">Uncharacterized protein</fullName>
    </submittedName>
</protein>
<name>A0ABD1JZF6_9TELE</name>
<dbReference type="EMBL" id="JBHFQA010000010">
    <property type="protein sequence ID" value="KAL2092058.1"/>
    <property type="molecule type" value="Genomic_DNA"/>
</dbReference>
<dbReference type="Proteomes" id="UP001591681">
    <property type="component" value="Unassembled WGS sequence"/>
</dbReference>
<proteinExistence type="predicted"/>
<gene>
    <name evidence="1" type="ORF">ACEWY4_011856</name>
</gene>
<dbReference type="AlphaFoldDB" id="A0ABD1JZF6"/>
<comment type="caution">
    <text evidence="1">The sequence shown here is derived from an EMBL/GenBank/DDBJ whole genome shotgun (WGS) entry which is preliminary data.</text>
</comment>
<evidence type="ECO:0000313" key="2">
    <source>
        <dbReference type="Proteomes" id="UP001591681"/>
    </source>
</evidence>
<keyword evidence="2" id="KW-1185">Reference proteome</keyword>
<organism evidence="1 2">
    <name type="scientific">Coilia grayii</name>
    <name type="common">Gray's grenadier anchovy</name>
    <dbReference type="NCBI Taxonomy" id="363190"/>
    <lineage>
        <taxon>Eukaryota</taxon>
        <taxon>Metazoa</taxon>
        <taxon>Chordata</taxon>
        <taxon>Craniata</taxon>
        <taxon>Vertebrata</taxon>
        <taxon>Euteleostomi</taxon>
        <taxon>Actinopterygii</taxon>
        <taxon>Neopterygii</taxon>
        <taxon>Teleostei</taxon>
        <taxon>Clupei</taxon>
        <taxon>Clupeiformes</taxon>
        <taxon>Clupeoidei</taxon>
        <taxon>Engraulidae</taxon>
        <taxon>Coilinae</taxon>
        <taxon>Coilia</taxon>
    </lineage>
</organism>
<accession>A0ABD1JZF6</accession>
<reference evidence="1 2" key="1">
    <citation type="submission" date="2024-09" db="EMBL/GenBank/DDBJ databases">
        <title>A chromosome-level genome assembly of Gray's grenadier anchovy, Coilia grayii.</title>
        <authorList>
            <person name="Fu Z."/>
        </authorList>
    </citation>
    <scope>NUCLEOTIDE SEQUENCE [LARGE SCALE GENOMIC DNA]</scope>
    <source>
        <strain evidence="1">G4</strain>
        <tissue evidence="1">Muscle</tissue>
    </source>
</reference>
<sequence>MHKTETSRINLLLWDTGKRKIRYLYLGDRSFFSVTKTDAKEKQLIPLFLGADLYSDTDIRIENHTRYHAKFAKKGLATKLVFSSEHRFHGLRVPCGTNSLWFYSIQGIFRVAFELYGKQEQLSILESFQDLWKSRLNDDHLKMTYQLTGRFDSPQPHNTLRTAHLDSHRQTTEDTPNHCVSSNLVAGPHGTKHQDTPIYIPDPHVQSMLGAGPFKSTHQDTVDGTPNQCPHSPLVAGPFEMKHHDTPDDTPSEDHDYCSPVKTTAPDNTSQTCQVSQTLINLQTQLQLVQSLAPDQKHTLLSLLRLAENCADGKLLDEEHLAAAALSLLQLRTPCSLSMYSSPLLQAVAGWLGSCFHAANGCISQQVESFKVRHIEHISDLPPAEELAAELFPDAMRTLLVNWMGLSEEAALWKRHSEFPILLLILEFANHNLITGVAHVLYSSLICK</sequence>